<keyword evidence="4" id="KW-0134">Cell wall</keyword>
<dbReference type="InterPro" id="IPR036908">
    <property type="entry name" value="RlpA-like_sf"/>
</dbReference>
<evidence type="ECO:0000256" key="4">
    <source>
        <dbReference type="RuleBase" id="RU365023"/>
    </source>
</evidence>
<comment type="subcellular location">
    <subcellularLocation>
        <location evidence="4">Secreted</location>
        <location evidence="4">Cell wall</location>
    </subcellularLocation>
    <subcellularLocation>
        <location evidence="4">Membrane</location>
        <topology evidence="4">Peripheral membrane protein</topology>
    </subcellularLocation>
</comment>
<dbReference type="GO" id="GO:0005576">
    <property type="term" value="C:extracellular region"/>
    <property type="evidence" value="ECO:0007669"/>
    <property type="project" value="InterPro"/>
</dbReference>
<keyword evidence="3 4" id="KW-0961">Cell wall biogenesis/degradation</keyword>
<dbReference type="InterPro" id="IPR007118">
    <property type="entry name" value="Expan_Lol_pI"/>
</dbReference>
<comment type="function">
    <text evidence="4">Causes loosening and extension of plant cell walls by disrupting non-covalent bonding between cellulose microfibrils and matrix glucans. No enzymatic activity has been found.</text>
</comment>
<evidence type="ECO:0000259" key="5">
    <source>
        <dbReference type="PROSITE" id="PS50842"/>
    </source>
</evidence>
<evidence type="ECO:0000313" key="7">
    <source>
        <dbReference type="Proteomes" id="UP000323000"/>
    </source>
</evidence>
<keyword evidence="7" id="KW-1185">Reference proteome</keyword>
<keyword evidence="1 4" id="KW-0964">Secreted</keyword>
<dbReference type="InterPro" id="IPR002963">
    <property type="entry name" value="Expansin"/>
</dbReference>
<dbReference type="PANTHER" id="PTHR31867">
    <property type="entry name" value="EXPANSIN-A15"/>
    <property type="match status" value="1"/>
</dbReference>
<feature type="domain" description="Expansin-like EG45" evidence="5">
    <location>
        <begin position="53"/>
        <end position="129"/>
    </location>
</feature>
<dbReference type="OrthoDB" id="5823761at2759"/>
<dbReference type="GO" id="GO:0009664">
    <property type="term" value="P:plant-type cell wall organization"/>
    <property type="evidence" value="ECO:0007669"/>
    <property type="project" value="InterPro"/>
</dbReference>
<dbReference type="EMBL" id="VAHF01000003">
    <property type="protein sequence ID" value="TXG67212.1"/>
    <property type="molecule type" value="Genomic_DNA"/>
</dbReference>
<name>A0A5C7IE62_9ROSI</name>
<dbReference type="Proteomes" id="UP000323000">
    <property type="component" value="Chromosome 3"/>
</dbReference>
<comment type="caution">
    <text evidence="6">The sequence shown here is derived from an EMBL/GenBank/DDBJ whole genome shotgun (WGS) entry which is preliminary data.</text>
</comment>
<feature type="chain" id="PRO_5023160233" description="Expansin" evidence="4">
    <location>
        <begin position="25"/>
        <end position="129"/>
    </location>
</feature>
<evidence type="ECO:0000256" key="1">
    <source>
        <dbReference type="ARBA" id="ARBA00022525"/>
    </source>
</evidence>
<proteinExistence type="inferred from homology"/>
<dbReference type="SMART" id="SM00837">
    <property type="entry name" value="DPBB_1"/>
    <property type="match status" value="1"/>
</dbReference>
<dbReference type="AlphaFoldDB" id="A0A5C7IE62"/>
<organism evidence="6 7">
    <name type="scientific">Acer yangbiense</name>
    <dbReference type="NCBI Taxonomy" id="1000413"/>
    <lineage>
        <taxon>Eukaryota</taxon>
        <taxon>Viridiplantae</taxon>
        <taxon>Streptophyta</taxon>
        <taxon>Embryophyta</taxon>
        <taxon>Tracheophyta</taxon>
        <taxon>Spermatophyta</taxon>
        <taxon>Magnoliopsida</taxon>
        <taxon>eudicotyledons</taxon>
        <taxon>Gunneridae</taxon>
        <taxon>Pentapetalae</taxon>
        <taxon>rosids</taxon>
        <taxon>malvids</taxon>
        <taxon>Sapindales</taxon>
        <taxon>Sapindaceae</taxon>
        <taxon>Hippocastanoideae</taxon>
        <taxon>Acereae</taxon>
        <taxon>Acer</taxon>
    </lineage>
</organism>
<dbReference type="PROSITE" id="PS50842">
    <property type="entry name" value="EXPANSIN_EG45"/>
    <property type="match status" value="1"/>
</dbReference>
<dbReference type="PRINTS" id="PR01225">
    <property type="entry name" value="EXPANSNFAMLY"/>
</dbReference>
<reference evidence="7" key="1">
    <citation type="journal article" date="2019" name="Gigascience">
        <title>De novo genome assembly of the endangered Acer yangbiense, a plant species with extremely small populations endemic to Yunnan Province, China.</title>
        <authorList>
            <person name="Yang J."/>
            <person name="Wariss H.M."/>
            <person name="Tao L."/>
            <person name="Zhang R."/>
            <person name="Yun Q."/>
            <person name="Hollingsworth P."/>
            <person name="Dao Z."/>
            <person name="Luo G."/>
            <person name="Guo H."/>
            <person name="Ma Y."/>
            <person name="Sun W."/>
        </authorList>
    </citation>
    <scope>NUCLEOTIDE SEQUENCE [LARGE SCALE GENOMIC DNA]</scope>
    <source>
        <strain evidence="7">cv. Malutang</strain>
    </source>
</reference>
<dbReference type="Pfam" id="PF03330">
    <property type="entry name" value="DPBB_1"/>
    <property type="match status" value="1"/>
</dbReference>
<dbReference type="GO" id="GO:0016020">
    <property type="term" value="C:membrane"/>
    <property type="evidence" value="ECO:0007669"/>
    <property type="project" value="UniProtKB-SubCell"/>
</dbReference>
<protein>
    <recommendedName>
        <fullName evidence="4">Expansin</fullName>
    </recommendedName>
</protein>
<dbReference type="PRINTS" id="PR01226">
    <property type="entry name" value="EXPANSIN"/>
</dbReference>
<comment type="similarity">
    <text evidence="4">Belongs to the expansin family. Expansin A subfamily.</text>
</comment>
<sequence>MASSKNFFTMVLFMALLVMTTSTGNQFGSKIDSNWYDAHATFYGAMDGGGTMQGASGYGDLFKQGYGLETTALSTALFNNGLTCGACFEIMCVNDPQWCIPNAGTIKITATNFCPPDYSKTTDIWCNPP</sequence>
<gene>
    <name evidence="6" type="ORF">EZV62_008487</name>
</gene>
<feature type="signal peptide" evidence="4">
    <location>
        <begin position="1"/>
        <end position="24"/>
    </location>
</feature>
<dbReference type="CDD" id="cd22274">
    <property type="entry name" value="DPBB_EXPA_N"/>
    <property type="match status" value="1"/>
</dbReference>
<evidence type="ECO:0000256" key="3">
    <source>
        <dbReference type="ARBA" id="ARBA00023316"/>
    </source>
</evidence>
<evidence type="ECO:0000256" key="2">
    <source>
        <dbReference type="ARBA" id="ARBA00022729"/>
    </source>
</evidence>
<dbReference type="SUPFAM" id="SSF50685">
    <property type="entry name" value="Barwin-like endoglucanases"/>
    <property type="match status" value="1"/>
</dbReference>
<dbReference type="InterPro" id="IPR007112">
    <property type="entry name" value="Expansin/allergen_DPBB_dom"/>
</dbReference>
<dbReference type="Gene3D" id="2.40.40.10">
    <property type="entry name" value="RlpA-like domain"/>
    <property type="match status" value="1"/>
</dbReference>
<dbReference type="InterPro" id="IPR009009">
    <property type="entry name" value="RlpA-like_DPBB"/>
</dbReference>
<keyword evidence="2 4" id="KW-0732">Signal</keyword>
<evidence type="ECO:0000313" key="6">
    <source>
        <dbReference type="EMBL" id="TXG67212.1"/>
    </source>
</evidence>
<accession>A0A5C7IE62</accession>